<gene>
    <name evidence="3" type="ORF">LZC95_00270</name>
</gene>
<dbReference type="Proteomes" id="UP001379533">
    <property type="component" value="Chromosome"/>
</dbReference>
<dbReference type="InterPro" id="IPR035466">
    <property type="entry name" value="GlmS/AgaS_SIS"/>
</dbReference>
<dbReference type="PROSITE" id="PS51464">
    <property type="entry name" value="SIS"/>
    <property type="match status" value="2"/>
</dbReference>
<dbReference type="Pfam" id="PF01380">
    <property type="entry name" value="SIS"/>
    <property type="match status" value="2"/>
</dbReference>
<keyword evidence="1" id="KW-0677">Repeat</keyword>
<evidence type="ECO:0000313" key="4">
    <source>
        <dbReference type="Proteomes" id="UP001379533"/>
    </source>
</evidence>
<feature type="domain" description="SIS" evidence="2">
    <location>
        <begin position="30"/>
        <end position="178"/>
    </location>
</feature>
<keyword evidence="4" id="KW-1185">Reference proteome</keyword>
<dbReference type="EMBL" id="CP089982">
    <property type="protein sequence ID" value="WXA95274.1"/>
    <property type="molecule type" value="Genomic_DNA"/>
</dbReference>
<dbReference type="CDD" id="cd05008">
    <property type="entry name" value="SIS_GlmS_GlmD_1"/>
    <property type="match status" value="1"/>
</dbReference>
<dbReference type="SUPFAM" id="SSF53697">
    <property type="entry name" value="SIS domain"/>
    <property type="match status" value="1"/>
</dbReference>
<proteinExistence type="predicted"/>
<name>A0ABZ2KEI0_9BACT</name>
<accession>A0ABZ2KEI0</accession>
<evidence type="ECO:0000313" key="3">
    <source>
        <dbReference type="EMBL" id="WXA95274.1"/>
    </source>
</evidence>
<protein>
    <submittedName>
        <fullName evidence="3">SIS domain-containing protein</fullName>
    </submittedName>
</protein>
<dbReference type="Gene3D" id="3.40.50.10490">
    <property type="entry name" value="Glucose-6-phosphate isomerase like protein, domain 1"/>
    <property type="match status" value="2"/>
</dbReference>
<reference evidence="3 4" key="1">
    <citation type="submission" date="2021-12" db="EMBL/GenBank/DDBJ databases">
        <title>Discovery of the Pendulisporaceae a myxobacterial family with distinct sporulation behavior and unique specialized metabolism.</title>
        <authorList>
            <person name="Garcia R."/>
            <person name="Popoff A."/>
            <person name="Bader C.D."/>
            <person name="Loehr J."/>
            <person name="Walesch S."/>
            <person name="Walt C."/>
            <person name="Boldt J."/>
            <person name="Bunk B."/>
            <person name="Haeckl F.J.F.P.J."/>
            <person name="Gunesch A.P."/>
            <person name="Birkelbach J."/>
            <person name="Nuebel U."/>
            <person name="Pietschmann T."/>
            <person name="Bach T."/>
            <person name="Mueller R."/>
        </authorList>
    </citation>
    <scope>NUCLEOTIDE SEQUENCE [LARGE SCALE GENOMIC DNA]</scope>
    <source>
        <strain evidence="3 4">MSr12523</strain>
    </source>
</reference>
<dbReference type="RefSeq" id="WP_394845882.1">
    <property type="nucleotide sequence ID" value="NZ_CP089982.1"/>
</dbReference>
<evidence type="ECO:0000259" key="2">
    <source>
        <dbReference type="PROSITE" id="PS51464"/>
    </source>
</evidence>
<dbReference type="PANTHER" id="PTHR10937">
    <property type="entry name" value="GLUCOSAMINE--FRUCTOSE-6-PHOSPHATE AMINOTRANSFERASE, ISOMERIZING"/>
    <property type="match status" value="1"/>
</dbReference>
<dbReference type="InterPro" id="IPR001347">
    <property type="entry name" value="SIS_dom"/>
</dbReference>
<feature type="domain" description="SIS" evidence="2">
    <location>
        <begin position="194"/>
        <end position="325"/>
    </location>
</feature>
<organism evidence="3 4">
    <name type="scientific">Pendulispora brunnea</name>
    <dbReference type="NCBI Taxonomy" id="2905690"/>
    <lineage>
        <taxon>Bacteria</taxon>
        <taxon>Pseudomonadati</taxon>
        <taxon>Myxococcota</taxon>
        <taxon>Myxococcia</taxon>
        <taxon>Myxococcales</taxon>
        <taxon>Sorangiineae</taxon>
        <taxon>Pendulisporaceae</taxon>
        <taxon>Pendulispora</taxon>
    </lineage>
</organism>
<dbReference type="InterPro" id="IPR035490">
    <property type="entry name" value="GlmS/FrlB_SIS"/>
</dbReference>
<evidence type="ECO:0000256" key="1">
    <source>
        <dbReference type="ARBA" id="ARBA00022737"/>
    </source>
</evidence>
<dbReference type="InterPro" id="IPR046348">
    <property type="entry name" value="SIS_dom_sf"/>
</dbReference>
<dbReference type="CDD" id="cd05009">
    <property type="entry name" value="SIS_GlmS_GlmD_2"/>
    <property type="match status" value="1"/>
</dbReference>
<dbReference type="PANTHER" id="PTHR10937:SF8">
    <property type="entry name" value="AMINOTRANSFERASE-RELATED"/>
    <property type="match status" value="1"/>
</dbReference>
<sequence>MGSLMLKEALASASVVSAQRLQADEGLAVLGRTLVEKPPQVVLTVARGSSDHAANYFGYLTMLTVGVPVVSLPMSLATLHHAPLAVNGQLAVAVSQSGQSPDLVETMAALGQRGATTVAFVNRTESPLAHACKWTVPLCAGPEQSVAATKSYIGALAALARLVGHWRRDPKLLKALAALPTHLEQATQIDGSLAVDALAVTDRAMVVGRGLGFAVAAEAALKLKETSSIQAEAFSGAEIKHGPMALIEQGYPLFIFALRGPEQKGLLELATEMRGRGARVILAAPADVKERDVTLAVSENEVLDPILAIQTFYLIAARVAEMRGLNPDVPRHLSKVTHTR</sequence>